<keyword evidence="4" id="KW-0677">Repeat</keyword>
<dbReference type="GO" id="GO:0045503">
    <property type="term" value="F:dynein light chain binding"/>
    <property type="evidence" value="ECO:0007669"/>
    <property type="project" value="TreeGrafter"/>
</dbReference>
<dbReference type="PANTHER" id="PTHR12442">
    <property type="entry name" value="DYNEIN INTERMEDIATE CHAIN"/>
    <property type="match status" value="1"/>
</dbReference>
<evidence type="ECO:0000256" key="5">
    <source>
        <dbReference type="PROSITE-ProRule" id="PRU00221"/>
    </source>
</evidence>
<evidence type="ECO:0000256" key="6">
    <source>
        <dbReference type="SAM" id="MobiDB-lite"/>
    </source>
</evidence>
<name>A0A3R7JXU8_TRYRA</name>
<dbReference type="InterPro" id="IPR050687">
    <property type="entry name" value="Dynein_IC"/>
</dbReference>
<reference evidence="7 8" key="1">
    <citation type="journal article" date="2018" name="BMC Genomics">
        <title>Genomic comparison of Trypanosoma conorhini and Trypanosoma rangeli to Trypanosoma cruzi strains of high and low virulence.</title>
        <authorList>
            <person name="Bradwell K.R."/>
            <person name="Koparde V.N."/>
            <person name="Matveyev A.V."/>
            <person name="Serrano M.G."/>
            <person name="Alves J.M."/>
            <person name="Parikh H."/>
            <person name="Huang B."/>
            <person name="Lee V."/>
            <person name="Espinosa-Alvarez O."/>
            <person name="Ortiz P.A."/>
            <person name="Costa-Martins A.G."/>
            <person name="Teixeira M.M."/>
            <person name="Buck G.A."/>
        </authorList>
    </citation>
    <scope>NUCLEOTIDE SEQUENCE [LARGE SCALE GENOMIC DNA]</scope>
    <source>
        <strain evidence="7 8">AM80</strain>
    </source>
</reference>
<dbReference type="EMBL" id="MKGL01000590">
    <property type="protein sequence ID" value="RNE97195.1"/>
    <property type="molecule type" value="Genomic_DNA"/>
</dbReference>
<dbReference type="InterPro" id="IPR015943">
    <property type="entry name" value="WD40/YVTN_repeat-like_dom_sf"/>
</dbReference>
<dbReference type="SMART" id="SM00320">
    <property type="entry name" value="WD40"/>
    <property type="match status" value="5"/>
</dbReference>
<feature type="compositionally biased region" description="Low complexity" evidence="6">
    <location>
        <begin position="25"/>
        <end position="43"/>
    </location>
</feature>
<dbReference type="Proteomes" id="UP000283634">
    <property type="component" value="Unassembled WGS sequence"/>
</dbReference>
<comment type="subcellular location">
    <subcellularLocation>
        <location evidence="1">Cytoplasm</location>
    </subcellularLocation>
</comment>
<evidence type="ECO:0000256" key="4">
    <source>
        <dbReference type="ARBA" id="ARBA00022737"/>
    </source>
</evidence>
<dbReference type="PANTHER" id="PTHR12442:SF26">
    <property type="entry name" value="CYTOPLASMIC DYNEIN 2 INTERMEDIATE CHAIN 2"/>
    <property type="match status" value="1"/>
</dbReference>
<dbReference type="GeneID" id="40333374"/>
<dbReference type="RefSeq" id="XP_029234004.1">
    <property type="nucleotide sequence ID" value="XM_029386122.1"/>
</dbReference>
<dbReference type="Pfam" id="PF00400">
    <property type="entry name" value="WD40"/>
    <property type="match status" value="2"/>
</dbReference>
<dbReference type="InterPro" id="IPR036322">
    <property type="entry name" value="WD40_repeat_dom_sf"/>
</dbReference>
<evidence type="ECO:0000313" key="8">
    <source>
        <dbReference type="Proteomes" id="UP000283634"/>
    </source>
</evidence>
<feature type="compositionally biased region" description="Polar residues" evidence="6">
    <location>
        <begin position="44"/>
        <end position="56"/>
    </location>
</feature>
<keyword evidence="2" id="KW-0963">Cytoplasm</keyword>
<dbReference type="OrthoDB" id="4189at2759"/>
<feature type="region of interest" description="Disordered" evidence="6">
    <location>
        <begin position="1"/>
        <end position="59"/>
    </location>
</feature>
<dbReference type="InterPro" id="IPR001680">
    <property type="entry name" value="WD40_rpt"/>
</dbReference>
<feature type="compositionally biased region" description="Basic and acidic residues" evidence="6">
    <location>
        <begin position="1"/>
        <end position="21"/>
    </location>
</feature>
<comment type="caution">
    <text evidence="7">The sequence shown here is derived from an EMBL/GenBank/DDBJ whole genome shotgun (WGS) entry which is preliminary data.</text>
</comment>
<sequence length="720" mass="75244">MDLAAKRRQLEEIRAAREAKQRSVQQQLQQRKTESSQQKTSSTAFGRSSTSNSPMISVSGEPLQRAVSLVAHMQDEQHARELKTAPTAGTGRPRVLPAARLSFSEPPSKGSCYGSGGNAAVSGSEGDTWKVKMDIEAFAPRPTVAESKTGNCSQADTIPLAGVDTSLAVKLGVAGACATERLQEGEGRGKRRVMPTPDAAMMLVHSLLAESCVNCTDRCVLDVTLLDSNFSGGRSCGDGDGNGFLVAATLSEPYRAEEASKGASQFLSGRGGEAPLLSPSLFFTSMTAGDGGGGEVAARATAESVGEVRGLVLLWCILPGRNSDASYSVVPLCYDSEIRVLTYTRHRPHLLFGGASNGTVVAWRIDHALQGQSGAVLTAGSERLPMPPSSSGWLPTVSVSAALAPSEQSFPSPLTHQFRLLGMAVHGDANYHHLYTISQDGRVCMWAPPQLRLPTSSRDGVVSGQSLGCIGSCAAFVDKAADAMSKVVVGCLDGRVLEGRTKSSRVVEMSPINATSAAGNVLQRRSPTSRTSVEGPAHRAAVVVVAPHPLHADPRISDTLLTAAADGRCSLWLGARRVAIDGFVAQVNCLRWSPTHPAVFVAGESNGRVAVWDLSRSSCSPVASLYLQSVPPTAGWARTPPAASAAHVFASRSTAVTTLAFSDDGAWLSCGTSSGVVHLLRLRPDLALESSATAASKGDGDDAATAAAAASSWIDARFVF</sequence>
<gene>
    <name evidence="7" type="ORF">TraAM80_09441</name>
</gene>
<dbReference type="SUPFAM" id="SSF50978">
    <property type="entry name" value="WD40 repeat-like"/>
    <property type="match status" value="1"/>
</dbReference>
<dbReference type="GO" id="GO:0005868">
    <property type="term" value="C:cytoplasmic dynein complex"/>
    <property type="evidence" value="ECO:0007669"/>
    <property type="project" value="TreeGrafter"/>
</dbReference>
<evidence type="ECO:0000313" key="7">
    <source>
        <dbReference type="EMBL" id="RNE97195.1"/>
    </source>
</evidence>
<dbReference type="AlphaFoldDB" id="A0A3R7JXU8"/>
<evidence type="ECO:0000256" key="3">
    <source>
        <dbReference type="ARBA" id="ARBA00022574"/>
    </source>
</evidence>
<evidence type="ECO:0000256" key="1">
    <source>
        <dbReference type="ARBA" id="ARBA00004496"/>
    </source>
</evidence>
<proteinExistence type="predicted"/>
<accession>A0A3R7JXU8</accession>
<dbReference type="Gene3D" id="2.130.10.10">
    <property type="entry name" value="YVTN repeat-like/Quinoprotein amine dehydrogenase"/>
    <property type="match status" value="2"/>
</dbReference>
<dbReference type="PROSITE" id="PS50082">
    <property type="entry name" value="WD_REPEATS_2"/>
    <property type="match status" value="1"/>
</dbReference>
<dbReference type="GO" id="GO:0097014">
    <property type="term" value="C:ciliary plasm"/>
    <property type="evidence" value="ECO:0007669"/>
    <property type="project" value="TreeGrafter"/>
</dbReference>
<keyword evidence="8" id="KW-1185">Reference proteome</keyword>
<feature type="repeat" description="WD" evidence="5">
    <location>
        <begin position="580"/>
        <end position="622"/>
    </location>
</feature>
<evidence type="ECO:0000256" key="2">
    <source>
        <dbReference type="ARBA" id="ARBA00022490"/>
    </source>
</evidence>
<dbReference type="GO" id="GO:0042073">
    <property type="term" value="P:intraciliary transport"/>
    <property type="evidence" value="ECO:0007669"/>
    <property type="project" value="TreeGrafter"/>
</dbReference>
<dbReference type="OMA" id="GCIGSCA"/>
<protein>
    <submittedName>
        <fullName evidence="7">Putative dynein intermediate chain</fullName>
    </submittedName>
</protein>
<keyword evidence="3 5" id="KW-0853">WD repeat</keyword>
<dbReference type="GO" id="GO:0045504">
    <property type="term" value="F:dynein heavy chain binding"/>
    <property type="evidence" value="ECO:0007669"/>
    <property type="project" value="TreeGrafter"/>
</dbReference>
<organism evidence="7 8">
    <name type="scientific">Trypanosoma rangeli</name>
    <dbReference type="NCBI Taxonomy" id="5698"/>
    <lineage>
        <taxon>Eukaryota</taxon>
        <taxon>Discoba</taxon>
        <taxon>Euglenozoa</taxon>
        <taxon>Kinetoplastea</taxon>
        <taxon>Metakinetoplastina</taxon>
        <taxon>Trypanosomatida</taxon>
        <taxon>Trypanosomatidae</taxon>
        <taxon>Trypanosoma</taxon>
        <taxon>Herpetosoma</taxon>
    </lineage>
</organism>